<evidence type="ECO:0000313" key="5">
    <source>
        <dbReference type="EMBL" id="MEJ8859348.1"/>
    </source>
</evidence>
<keyword evidence="1" id="KW-0479">Metal-binding</keyword>
<evidence type="ECO:0000256" key="3">
    <source>
        <dbReference type="SAM" id="SignalP"/>
    </source>
</evidence>
<sequence length="1113" mass="116056">MTRKTAIWTTFAALALASANVRAEDIDIYQASGGGSAPNLVIILDNAAAASASSSFTCPTLTVNDPGKNFGFEQCGLYNAVSSIGSSKALNGNINLGLMYFPPGPTDGGTFVLPKASPAPGSLLLMDGTGSDGKGVDKMLTRIKALSLAADKGNNNAIAQAMQETWAFYNGKTGLSGTTYPGTNSAQMCAKNFVLYITLATNNQKPQDSGNRAGGALQTAAALSGSPTQVPLPGWKSPISPNKAASGKYSSDYADEWAKFMYTGASPNLATTYPGITTYTIVLTDGSNPDYEQHMVSMANQGGGKYFMVQLGDLDALARAIGDVFSEVQAVNSVFAAPVLPVSTNAQGTYLNQVYIGMFRPDASGNPRWTGNLKQYQFGVDTSDPQSPELFLADASWGPYAGHTNANRALSAAGTGFVAPTAVSFWTAKNTATLPDSKGGFWSAAVAAQGGRDGFDGPDGQVVEKGGVGQQIRLKYLADSYTGTSATTSRNLFTCGTTTPCTTGATLSSVKFGTANTSLATDLGYTTAQATASANFINWVRGEDTAAQKADGAAGAESSAPPDASITVRGSIHGDVLHSRPVVINYGGTTGVVAFYGSNDGVFRAINGNQPNNTTDATKPRGSCTVSSTCAIAVTDAKGNPASVPPGGELWGFVAPEFYAGLKKLYANSTQLTLGEKTSGKSYFFDGPTSVYQNAATNKAYIFLTARRGGRLLYALDVSDPANPRFMWKHTSTDLGFGELGQTWSQPKVARIKGHTNPVLIFGAGYDLAEDDEPPSAATMGRGVFVLDAVTGALLWQTVSANGTCAVVTGATCLKTAGMDFPIPADVTLVDRDFDGYIDRAYAADVGGNIWRIDFQPKGGDPVPDYSKPTWAVTQLAALGGSGATRRKMFFGPDIVITKAYDVIVASTGDREHPLVTHQANDIVNRFYMLKDTNVGMSVAAGTAVVRDDSSSTANAASPDFFDATATDYDGSRKGFYVTLLGLDANGVSSKGEKAVNAPTTVGGTVYFGTNQPTAPSANSCQANLGKARSYAVNFMSGTSKKVVFDGGGLLPSPVYGIVTVDVDGKPRKLPFLIGGGGGSGADSRSGLGAQKPVIPIKVKKRRTYWYRDIDRS</sequence>
<evidence type="ECO:0000256" key="1">
    <source>
        <dbReference type="ARBA" id="ARBA00022723"/>
    </source>
</evidence>
<keyword evidence="6" id="KW-1185">Reference proteome</keyword>
<reference evidence="5 6" key="1">
    <citation type="submission" date="2024-03" db="EMBL/GenBank/DDBJ databases">
        <title>Novel species of the genus Variovorax.</title>
        <authorList>
            <person name="Liu Q."/>
            <person name="Xin Y.-H."/>
        </authorList>
    </citation>
    <scope>NUCLEOTIDE SEQUENCE [LARGE SCALE GENOMIC DNA]</scope>
    <source>
        <strain evidence="5 6">KACC 18901</strain>
    </source>
</reference>
<evidence type="ECO:0000259" key="4">
    <source>
        <dbReference type="Pfam" id="PF05567"/>
    </source>
</evidence>
<gene>
    <name evidence="5" type="ORF">WKW79_32600</name>
</gene>
<comment type="caution">
    <text evidence="5">The sequence shown here is derived from an EMBL/GenBank/DDBJ whole genome shotgun (WGS) entry which is preliminary data.</text>
</comment>
<name>A0ABU8XHR7_9BURK</name>
<keyword evidence="2" id="KW-0106">Calcium</keyword>
<dbReference type="InterPro" id="IPR008707">
    <property type="entry name" value="B-propeller_PilY1"/>
</dbReference>
<dbReference type="EMBL" id="JBBKZS010000027">
    <property type="protein sequence ID" value="MEJ8859348.1"/>
    <property type="molecule type" value="Genomic_DNA"/>
</dbReference>
<feature type="domain" description="PilY1 beta-propeller" evidence="4">
    <location>
        <begin position="681"/>
        <end position="864"/>
    </location>
</feature>
<dbReference type="Proteomes" id="UP001367030">
    <property type="component" value="Unassembled WGS sequence"/>
</dbReference>
<evidence type="ECO:0000256" key="2">
    <source>
        <dbReference type="ARBA" id="ARBA00022837"/>
    </source>
</evidence>
<accession>A0ABU8XHR7</accession>
<keyword evidence="3" id="KW-0732">Signal</keyword>
<organism evidence="5 6">
    <name type="scientific">Variovorax robiniae</name>
    <dbReference type="NCBI Taxonomy" id="1836199"/>
    <lineage>
        <taxon>Bacteria</taxon>
        <taxon>Pseudomonadati</taxon>
        <taxon>Pseudomonadota</taxon>
        <taxon>Betaproteobacteria</taxon>
        <taxon>Burkholderiales</taxon>
        <taxon>Comamonadaceae</taxon>
        <taxon>Variovorax</taxon>
    </lineage>
</organism>
<feature type="signal peptide" evidence="3">
    <location>
        <begin position="1"/>
        <end position="23"/>
    </location>
</feature>
<dbReference type="RefSeq" id="WP_340339387.1">
    <property type="nucleotide sequence ID" value="NZ_JBBKZS010000027.1"/>
</dbReference>
<evidence type="ECO:0000313" key="6">
    <source>
        <dbReference type="Proteomes" id="UP001367030"/>
    </source>
</evidence>
<protein>
    <submittedName>
        <fullName evidence="5">PilC/PilY family type IV pilus protein</fullName>
    </submittedName>
</protein>
<feature type="chain" id="PRO_5045923326" evidence="3">
    <location>
        <begin position="24"/>
        <end position="1113"/>
    </location>
</feature>
<dbReference type="Pfam" id="PF05567">
    <property type="entry name" value="T4P_PilY1"/>
    <property type="match status" value="1"/>
</dbReference>
<proteinExistence type="predicted"/>